<comment type="function">
    <text evidence="9">Catalyzes the radical-mediated insertion of two sulfur atoms into the C-6 and C-8 positions of the octanoyl moiety bound to the lipoyl domains of lipoate-dependent enzymes, thereby converting the octanoylated domains into lipoylated derivatives.</text>
</comment>
<feature type="binding site" evidence="9">
    <location>
        <position position="66"/>
    </location>
    <ligand>
        <name>[4Fe-4S] cluster</name>
        <dbReference type="ChEBI" id="CHEBI:49883"/>
        <label>1</label>
    </ligand>
</feature>
<dbReference type="EC" id="2.8.1.8" evidence="9"/>
<evidence type="ECO:0000256" key="5">
    <source>
        <dbReference type="ARBA" id="ARBA00022723"/>
    </source>
</evidence>
<dbReference type="InterPro" id="IPR003698">
    <property type="entry name" value="Lipoyl_synth"/>
</dbReference>
<reference evidence="11 12" key="1">
    <citation type="submission" date="2019-01" db="EMBL/GenBank/DDBJ databases">
        <title>Zoogloea oleivorans genome sequencing and assembly.</title>
        <authorList>
            <person name="Tancsics A."/>
            <person name="Farkas M."/>
            <person name="Kriszt B."/>
            <person name="Maroti G."/>
            <person name="Horvath B."/>
        </authorList>
    </citation>
    <scope>NUCLEOTIDE SEQUENCE [LARGE SCALE GENOMIC DNA]</scope>
    <source>
        <strain evidence="11 12">Buc</strain>
    </source>
</reference>
<evidence type="ECO:0000256" key="7">
    <source>
        <dbReference type="ARBA" id="ARBA00023014"/>
    </source>
</evidence>
<dbReference type="RefSeq" id="WP_148581474.1">
    <property type="nucleotide sequence ID" value="NZ_SDKK01000036.1"/>
</dbReference>
<dbReference type="Pfam" id="PF04055">
    <property type="entry name" value="Radical_SAM"/>
    <property type="match status" value="1"/>
</dbReference>
<dbReference type="InterPro" id="IPR007197">
    <property type="entry name" value="rSAM"/>
</dbReference>
<comment type="catalytic activity">
    <reaction evidence="8 9">
        <text>[[Fe-S] cluster scaffold protein carrying a second [4Fe-4S](2+) cluster] + N(6)-octanoyl-L-lysyl-[protein] + 2 oxidized [2Fe-2S]-[ferredoxin] + 2 S-adenosyl-L-methionine + 4 H(+) = [[Fe-S] cluster scaffold protein] + N(6)-[(R)-dihydrolipoyl]-L-lysyl-[protein] + 4 Fe(3+) + 2 hydrogen sulfide + 2 5'-deoxyadenosine + 2 L-methionine + 2 reduced [2Fe-2S]-[ferredoxin]</text>
        <dbReference type="Rhea" id="RHEA:16585"/>
        <dbReference type="Rhea" id="RHEA-COMP:9928"/>
        <dbReference type="Rhea" id="RHEA-COMP:10000"/>
        <dbReference type="Rhea" id="RHEA-COMP:10001"/>
        <dbReference type="Rhea" id="RHEA-COMP:10475"/>
        <dbReference type="Rhea" id="RHEA-COMP:14568"/>
        <dbReference type="Rhea" id="RHEA-COMP:14569"/>
        <dbReference type="ChEBI" id="CHEBI:15378"/>
        <dbReference type="ChEBI" id="CHEBI:17319"/>
        <dbReference type="ChEBI" id="CHEBI:29034"/>
        <dbReference type="ChEBI" id="CHEBI:29919"/>
        <dbReference type="ChEBI" id="CHEBI:33722"/>
        <dbReference type="ChEBI" id="CHEBI:33737"/>
        <dbReference type="ChEBI" id="CHEBI:33738"/>
        <dbReference type="ChEBI" id="CHEBI:57844"/>
        <dbReference type="ChEBI" id="CHEBI:59789"/>
        <dbReference type="ChEBI" id="CHEBI:78809"/>
        <dbReference type="ChEBI" id="CHEBI:83100"/>
        <dbReference type="EC" id="2.8.1.8"/>
    </reaction>
</comment>
<dbReference type="SFLD" id="SFLDF00271">
    <property type="entry name" value="lipoyl_synthase"/>
    <property type="match status" value="1"/>
</dbReference>
<organism evidence="11 12">
    <name type="scientific">Zoogloea oleivorans</name>
    <dbReference type="NCBI Taxonomy" id="1552750"/>
    <lineage>
        <taxon>Bacteria</taxon>
        <taxon>Pseudomonadati</taxon>
        <taxon>Pseudomonadota</taxon>
        <taxon>Betaproteobacteria</taxon>
        <taxon>Rhodocyclales</taxon>
        <taxon>Zoogloeaceae</taxon>
        <taxon>Zoogloea</taxon>
    </lineage>
</organism>
<dbReference type="GO" id="GO:0046872">
    <property type="term" value="F:metal ion binding"/>
    <property type="evidence" value="ECO:0007669"/>
    <property type="project" value="UniProtKB-KW"/>
</dbReference>
<keyword evidence="6 9" id="KW-0408">Iron</keyword>
<name>A0A6C2CE00_9RHOO</name>
<dbReference type="EMBL" id="SDKK01000036">
    <property type="protein sequence ID" value="TYC51916.1"/>
    <property type="molecule type" value="Genomic_DNA"/>
</dbReference>
<dbReference type="GO" id="GO:0051539">
    <property type="term" value="F:4 iron, 4 sulfur cluster binding"/>
    <property type="evidence" value="ECO:0007669"/>
    <property type="project" value="UniProtKB-UniRule"/>
</dbReference>
<feature type="binding site" evidence="9">
    <location>
        <position position="94"/>
    </location>
    <ligand>
        <name>[4Fe-4S] cluster</name>
        <dbReference type="ChEBI" id="CHEBI:49883"/>
        <label>2</label>
        <note>4Fe-4S-S-AdoMet</note>
    </ligand>
</feature>
<evidence type="ECO:0000256" key="2">
    <source>
        <dbReference type="ARBA" id="ARBA00022490"/>
    </source>
</evidence>
<dbReference type="UniPathway" id="UPA00538">
    <property type="reaction ID" value="UER00593"/>
</dbReference>
<dbReference type="GO" id="GO:0005737">
    <property type="term" value="C:cytoplasm"/>
    <property type="evidence" value="ECO:0007669"/>
    <property type="project" value="UniProtKB-SubCell"/>
</dbReference>
<dbReference type="CDD" id="cd01335">
    <property type="entry name" value="Radical_SAM"/>
    <property type="match status" value="1"/>
</dbReference>
<feature type="binding site" evidence="9">
    <location>
        <position position="91"/>
    </location>
    <ligand>
        <name>[4Fe-4S] cluster</name>
        <dbReference type="ChEBI" id="CHEBI:49883"/>
        <label>2</label>
        <note>4Fe-4S-S-AdoMet</note>
    </ligand>
</feature>
<dbReference type="NCBIfam" id="NF009544">
    <property type="entry name" value="PRK12928.1"/>
    <property type="match status" value="1"/>
</dbReference>
<dbReference type="Gene3D" id="3.20.20.70">
    <property type="entry name" value="Aldolase class I"/>
    <property type="match status" value="1"/>
</dbReference>
<dbReference type="GO" id="GO:0016992">
    <property type="term" value="F:lipoate synthase activity"/>
    <property type="evidence" value="ECO:0007669"/>
    <property type="project" value="UniProtKB-UniRule"/>
</dbReference>
<dbReference type="InterPro" id="IPR013785">
    <property type="entry name" value="Aldolase_TIM"/>
</dbReference>
<evidence type="ECO:0000256" key="4">
    <source>
        <dbReference type="ARBA" id="ARBA00022691"/>
    </source>
</evidence>
<dbReference type="PIRSF" id="PIRSF005963">
    <property type="entry name" value="Lipoyl_synth"/>
    <property type="match status" value="1"/>
</dbReference>
<dbReference type="OrthoDB" id="9787898at2"/>
<evidence type="ECO:0000259" key="10">
    <source>
        <dbReference type="PROSITE" id="PS51918"/>
    </source>
</evidence>
<comment type="similarity">
    <text evidence="9">Belongs to the radical SAM superfamily. Lipoyl synthase family.</text>
</comment>
<dbReference type="PROSITE" id="PS51918">
    <property type="entry name" value="RADICAL_SAM"/>
    <property type="match status" value="1"/>
</dbReference>
<dbReference type="GO" id="GO:0009249">
    <property type="term" value="P:protein lipoylation"/>
    <property type="evidence" value="ECO:0007669"/>
    <property type="project" value="UniProtKB-UniRule"/>
</dbReference>
<feature type="binding site" evidence="9">
    <location>
        <position position="72"/>
    </location>
    <ligand>
        <name>[4Fe-4S] cluster</name>
        <dbReference type="ChEBI" id="CHEBI:49883"/>
        <label>1</label>
    </ligand>
</feature>
<comment type="caution">
    <text evidence="11">The sequence shown here is derived from an EMBL/GenBank/DDBJ whole genome shotgun (WGS) entry which is preliminary data.</text>
</comment>
<evidence type="ECO:0000313" key="11">
    <source>
        <dbReference type="EMBL" id="TYC51916.1"/>
    </source>
</evidence>
<feature type="binding site" evidence="9">
    <location>
        <position position="87"/>
    </location>
    <ligand>
        <name>[4Fe-4S] cluster</name>
        <dbReference type="ChEBI" id="CHEBI:49883"/>
        <label>2</label>
        <note>4Fe-4S-S-AdoMet</note>
    </ligand>
</feature>
<keyword evidence="7 9" id="KW-0411">Iron-sulfur</keyword>
<keyword evidence="5 9" id="KW-0479">Metal-binding</keyword>
<evidence type="ECO:0000256" key="9">
    <source>
        <dbReference type="HAMAP-Rule" id="MF_00206"/>
    </source>
</evidence>
<dbReference type="NCBIfam" id="NF004019">
    <property type="entry name" value="PRK05481.1"/>
    <property type="match status" value="1"/>
</dbReference>
<dbReference type="PANTHER" id="PTHR10949">
    <property type="entry name" value="LIPOYL SYNTHASE"/>
    <property type="match status" value="1"/>
</dbReference>
<evidence type="ECO:0000256" key="8">
    <source>
        <dbReference type="ARBA" id="ARBA00047326"/>
    </source>
</evidence>
<comment type="subcellular location">
    <subcellularLocation>
        <location evidence="9">Cytoplasm</location>
    </subcellularLocation>
</comment>
<keyword evidence="1 9" id="KW-0004">4Fe-4S</keyword>
<comment type="cofactor">
    <cofactor evidence="9">
        <name>[4Fe-4S] cluster</name>
        <dbReference type="ChEBI" id="CHEBI:49883"/>
    </cofactor>
    <text evidence="9">Binds 2 [4Fe-4S] clusters per subunit. One cluster is coordinated with 3 cysteines and an exchangeable S-adenosyl-L-methionine.</text>
</comment>
<dbReference type="SFLD" id="SFLDS00029">
    <property type="entry name" value="Radical_SAM"/>
    <property type="match status" value="1"/>
</dbReference>
<dbReference type="FunFam" id="3.20.20.70:FF:000040">
    <property type="entry name" value="Lipoyl synthase"/>
    <property type="match status" value="1"/>
</dbReference>
<dbReference type="AlphaFoldDB" id="A0A6C2CE00"/>
<evidence type="ECO:0000313" key="12">
    <source>
        <dbReference type="Proteomes" id="UP000389128"/>
    </source>
</evidence>
<feature type="binding site" evidence="9">
    <location>
        <position position="61"/>
    </location>
    <ligand>
        <name>[4Fe-4S] cluster</name>
        <dbReference type="ChEBI" id="CHEBI:49883"/>
        <label>1</label>
    </ligand>
</feature>
<dbReference type="SMART" id="SM00729">
    <property type="entry name" value="Elp3"/>
    <property type="match status" value="1"/>
</dbReference>
<keyword evidence="3 9" id="KW-0808">Transferase</keyword>
<feature type="binding site" evidence="9">
    <location>
        <position position="301"/>
    </location>
    <ligand>
        <name>[4Fe-4S] cluster</name>
        <dbReference type="ChEBI" id="CHEBI:49883"/>
        <label>1</label>
    </ligand>
</feature>
<evidence type="ECO:0000256" key="3">
    <source>
        <dbReference type="ARBA" id="ARBA00022679"/>
    </source>
</evidence>
<keyword evidence="4 9" id="KW-0949">S-adenosyl-L-methionine</keyword>
<dbReference type="HAMAP" id="MF_00206">
    <property type="entry name" value="Lipoyl_synth"/>
    <property type="match status" value="1"/>
</dbReference>
<dbReference type="SFLD" id="SFLDG01058">
    <property type="entry name" value="lipoyl_synthase_like"/>
    <property type="match status" value="1"/>
</dbReference>
<accession>A0A6C2CE00</accession>
<dbReference type="InterPro" id="IPR058240">
    <property type="entry name" value="rSAM_sf"/>
</dbReference>
<dbReference type="SUPFAM" id="SSF102114">
    <property type="entry name" value="Radical SAM enzymes"/>
    <property type="match status" value="1"/>
</dbReference>
<sequence length="319" mass="34520">MSQAAPVSLRGASKLARIPVKVDSSRASPPKPSWLRARDPGTASVLALQQMLREQELHTVCEEADCPNIGECFARGTATFMIMGSICTRRCPYCDVAHGRPAALDADEPARLARTVKAMKLRYVVVTSVDRDDLRDGGAGHFAACIAAIRSATPTVQIEVLTPDFRGREQLALEILGGALPDVFNHNLETVSRLYRAVRPGGNYAASLRLIADFKARNPTVPTKSGLMLGLGETDEDLLEAMRDLRAHHCDILTLGQYLRPSPSHLPVERYVPPEEFARWRETALGLGFVEVAAGPLVRSSYRADQLAAGSGLLPGEAA</sequence>
<dbReference type="InterPro" id="IPR006638">
    <property type="entry name" value="Elp3/MiaA/NifB-like_rSAM"/>
</dbReference>
<dbReference type="PANTHER" id="PTHR10949:SF0">
    <property type="entry name" value="LIPOYL SYNTHASE, MITOCHONDRIAL"/>
    <property type="match status" value="1"/>
</dbReference>
<feature type="domain" description="Radical SAM core" evidence="10">
    <location>
        <begin position="73"/>
        <end position="290"/>
    </location>
</feature>
<evidence type="ECO:0000256" key="6">
    <source>
        <dbReference type="ARBA" id="ARBA00023004"/>
    </source>
</evidence>
<dbReference type="Proteomes" id="UP000389128">
    <property type="component" value="Unassembled WGS sequence"/>
</dbReference>
<protein>
    <recommendedName>
        <fullName evidence="9">Lipoyl synthase</fullName>
        <ecNumber evidence="9">2.8.1.8</ecNumber>
    </recommendedName>
    <alternativeName>
        <fullName evidence="9">Lip-syn</fullName>
        <shortName evidence="9">LS</shortName>
    </alternativeName>
    <alternativeName>
        <fullName evidence="9">Lipoate synthase</fullName>
    </alternativeName>
    <alternativeName>
        <fullName evidence="9">Lipoic acid synthase</fullName>
    </alternativeName>
    <alternativeName>
        <fullName evidence="9">Sulfur insertion protein LipA</fullName>
    </alternativeName>
</protein>
<comment type="pathway">
    <text evidence="9">Protein modification; protein lipoylation via endogenous pathway; protein N(6)-(lipoyl)lysine from octanoyl-[acyl-carrier-protein]: step 2/2.</text>
</comment>
<evidence type="ECO:0000256" key="1">
    <source>
        <dbReference type="ARBA" id="ARBA00022485"/>
    </source>
</evidence>
<keyword evidence="2 9" id="KW-0963">Cytoplasm</keyword>
<dbReference type="NCBIfam" id="TIGR00510">
    <property type="entry name" value="lipA"/>
    <property type="match status" value="1"/>
</dbReference>
<keyword evidence="12" id="KW-1185">Reference proteome</keyword>
<gene>
    <name evidence="9 11" type="primary">lipA</name>
    <name evidence="11" type="ORF">ETQ85_23455</name>
</gene>
<proteinExistence type="inferred from homology"/>